<dbReference type="InterPro" id="IPR003593">
    <property type="entry name" value="AAA+_ATPase"/>
</dbReference>
<evidence type="ECO:0000256" key="6">
    <source>
        <dbReference type="ARBA" id="ARBA00022967"/>
    </source>
</evidence>
<evidence type="ECO:0000313" key="10">
    <source>
        <dbReference type="EMBL" id="KKK36587.1"/>
    </source>
</evidence>
<dbReference type="Gene3D" id="3.40.50.300">
    <property type="entry name" value="P-loop containing nucleotide triphosphate hydrolases"/>
    <property type="match status" value="1"/>
</dbReference>
<keyword evidence="2" id="KW-0813">Transport</keyword>
<dbReference type="SUPFAM" id="SSF52540">
    <property type="entry name" value="P-loop containing nucleoside triphosphate hydrolases"/>
    <property type="match status" value="1"/>
</dbReference>
<evidence type="ECO:0000256" key="1">
    <source>
        <dbReference type="ARBA" id="ARBA00005417"/>
    </source>
</evidence>
<dbReference type="Pfam" id="PF09383">
    <property type="entry name" value="NIL"/>
    <property type="match status" value="1"/>
</dbReference>
<keyword evidence="7" id="KW-0029">Amino-acid transport</keyword>
<evidence type="ECO:0000256" key="2">
    <source>
        <dbReference type="ARBA" id="ARBA00022448"/>
    </source>
</evidence>
<comment type="caution">
    <text evidence="10">The sequence shown here is derived from an EMBL/GenBank/DDBJ whole genome shotgun (WGS) entry which is preliminary data.</text>
</comment>
<dbReference type="InterPro" id="IPR050086">
    <property type="entry name" value="MetN_ABC_transporter-like"/>
</dbReference>
<dbReference type="SUPFAM" id="SSF55021">
    <property type="entry name" value="ACT-like"/>
    <property type="match status" value="1"/>
</dbReference>
<evidence type="ECO:0000256" key="7">
    <source>
        <dbReference type="ARBA" id="ARBA00022970"/>
    </source>
</evidence>
<organism evidence="10 11">
    <name type="scientific">Mesobacillus campisalis</name>
    <dbReference type="NCBI Taxonomy" id="1408103"/>
    <lineage>
        <taxon>Bacteria</taxon>
        <taxon>Bacillati</taxon>
        <taxon>Bacillota</taxon>
        <taxon>Bacilli</taxon>
        <taxon>Bacillales</taxon>
        <taxon>Bacillaceae</taxon>
        <taxon>Mesobacillus</taxon>
    </lineage>
</organism>
<dbReference type="OrthoDB" id="9802264at2"/>
<dbReference type="InterPro" id="IPR017871">
    <property type="entry name" value="ABC_transporter-like_CS"/>
</dbReference>
<dbReference type="CDD" id="cd03258">
    <property type="entry name" value="ABC_MetN_methionine_transporter"/>
    <property type="match status" value="1"/>
</dbReference>
<dbReference type="PROSITE" id="PS50893">
    <property type="entry name" value="ABC_TRANSPORTER_2"/>
    <property type="match status" value="1"/>
</dbReference>
<feature type="domain" description="ABC transporter" evidence="9">
    <location>
        <begin position="2"/>
        <end position="241"/>
    </location>
</feature>
<dbReference type="Gene3D" id="3.30.70.260">
    <property type="match status" value="1"/>
</dbReference>
<keyword evidence="8" id="KW-0472">Membrane</keyword>
<dbReference type="InterPro" id="IPR003439">
    <property type="entry name" value="ABC_transporter-like_ATP-bd"/>
</dbReference>
<dbReference type="SMART" id="SM00382">
    <property type="entry name" value="AAA"/>
    <property type="match status" value="1"/>
</dbReference>
<keyword evidence="3" id="KW-1003">Cell membrane</keyword>
<dbReference type="GO" id="GO:0005886">
    <property type="term" value="C:plasma membrane"/>
    <property type="evidence" value="ECO:0007669"/>
    <property type="project" value="UniProtKB-ARBA"/>
</dbReference>
<name>A0A0M2SUC4_9BACI</name>
<dbReference type="SMART" id="SM00930">
    <property type="entry name" value="NIL"/>
    <property type="match status" value="1"/>
</dbReference>
<evidence type="ECO:0000256" key="5">
    <source>
        <dbReference type="ARBA" id="ARBA00022840"/>
    </source>
</evidence>
<reference evidence="10 11" key="1">
    <citation type="submission" date="2015-04" db="EMBL/GenBank/DDBJ databases">
        <title>Taxonomic description and genome sequence of Bacillus campisalis sp. nov., a novel member of the genus Bacillus isolated from solar saltern.</title>
        <authorList>
            <person name="Mathan Kumar R."/>
            <person name="Kaur G."/>
            <person name="Kumar A."/>
            <person name="Singh N.K."/>
            <person name="Kaur N."/>
            <person name="Kumar N."/>
            <person name="Mayilraj S."/>
        </authorList>
    </citation>
    <scope>NUCLEOTIDE SEQUENCE [LARGE SCALE GENOMIC DNA]</scope>
    <source>
        <strain evidence="10 11">SA2-6</strain>
    </source>
</reference>
<keyword evidence="5 10" id="KW-0067">ATP-binding</keyword>
<evidence type="ECO:0000256" key="4">
    <source>
        <dbReference type="ARBA" id="ARBA00022741"/>
    </source>
</evidence>
<dbReference type="PROSITE" id="PS00211">
    <property type="entry name" value="ABC_TRANSPORTER_1"/>
    <property type="match status" value="1"/>
</dbReference>
<protein>
    <submittedName>
        <fullName evidence="10">Methionine ABC transporter ATP-binding protein</fullName>
    </submittedName>
</protein>
<evidence type="ECO:0000256" key="3">
    <source>
        <dbReference type="ARBA" id="ARBA00022475"/>
    </source>
</evidence>
<dbReference type="FunFam" id="3.40.50.300:FF:000056">
    <property type="entry name" value="Cell division ATP-binding protein FtsE"/>
    <property type="match status" value="1"/>
</dbReference>
<accession>A0A0M2SUC4</accession>
<dbReference type="RefSeq" id="WP_046525273.1">
    <property type="nucleotide sequence ID" value="NZ_LAYY01000027.1"/>
</dbReference>
<dbReference type="InterPro" id="IPR045865">
    <property type="entry name" value="ACT-like_dom_sf"/>
</dbReference>
<dbReference type="InterPro" id="IPR027417">
    <property type="entry name" value="P-loop_NTPase"/>
</dbReference>
<dbReference type="InterPro" id="IPR018449">
    <property type="entry name" value="NIL_domain"/>
</dbReference>
<evidence type="ECO:0000259" key="9">
    <source>
        <dbReference type="PROSITE" id="PS50893"/>
    </source>
</evidence>
<proteinExistence type="inferred from homology"/>
<keyword evidence="11" id="KW-1185">Reference proteome</keyword>
<dbReference type="GO" id="GO:0006865">
    <property type="term" value="P:amino acid transport"/>
    <property type="evidence" value="ECO:0007669"/>
    <property type="project" value="UniProtKB-KW"/>
</dbReference>
<dbReference type="PANTHER" id="PTHR43166">
    <property type="entry name" value="AMINO ACID IMPORT ATP-BINDING PROTEIN"/>
    <property type="match status" value="1"/>
</dbReference>
<comment type="similarity">
    <text evidence="1">Belongs to the ABC transporter superfamily.</text>
</comment>
<dbReference type="AlphaFoldDB" id="A0A0M2SUC4"/>
<dbReference type="GO" id="GO:0016887">
    <property type="term" value="F:ATP hydrolysis activity"/>
    <property type="evidence" value="ECO:0007669"/>
    <property type="project" value="InterPro"/>
</dbReference>
<sequence>MIELKGISKSFTGKKGSIHALKNVSLSVKKGEIYGVIGYSGAGKSTLIRCVNLLEKPDTGAVVMNGVDLTKLSPGKLREARSKIGMIFQGFNLLKTATVYENIALPLKLTGLSKQETAERVTKYLKIVGLEEKHHAYPSELSGGQKQRVAIARALAHEPEVLLSDEATSALDPDTTEAILDLLLKINRELGITILLITHEMNVIQRICDRVAVMENGEVIEEGITKDIFTAPKHTTTKKFVNTLFSHQIPDQMLTELNKTGHVVSLSFFGKASGEPALALVSKKFDVYPNILSGSIAQLKEESFGQLVIHLKGEFAEIEKALAFLRQQQVQVEGVVLDESKNKRIS</sequence>
<dbReference type="Pfam" id="PF00005">
    <property type="entry name" value="ABC_tran"/>
    <property type="match status" value="1"/>
</dbReference>
<dbReference type="PANTHER" id="PTHR43166:SF30">
    <property type="entry name" value="METHIONINE IMPORT ATP-BINDING PROTEIN METN"/>
    <property type="match status" value="1"/>
</dbReference>
<keyword evidence="6" id="KW-1278">Translocase</keyword>
<gene>
    <name evidence="10" type="ORF">WQ57_18610</name>
</gene>
<evidence type="ECO:0000313" key="11">
    <source>
        <dbReference type="Proteomes" id="UP000034166"/>
    </source>
</evidence>
<dbReference type="EMBL" id="LAYY01000027">
    <property type="protein sequence ID" value="KKK36587.1"/>
    <property type="molecule type" value="Genomic_DNA"/>
</dbReference>
<dbReference type="GO" id="GO:0005524">
    <property type="term" value="F:ATP binding"/>
    <property type="evidence" value="ECO:0007669"/>
    <property type="project" value="UniProtKB-KW"/>
</dbReference>
<keyword evidence="4" id="KW-0547">Nucleotide-binding</keyword>
<dbReference type="InterPro" id="IPR041701">
    <property type="entry name" value="MetN_ABC"/>
</dbReference>
<dbReference type="PATRIC" id="fig|1408103.3.peg.4124"/>
<evidence type="ECO:0000256" key="8">
    <source>
        <dbReference type="ARBA" id="ARBA00023136"/>
    </source>
</evidence>
<dbReference type="Proteomes" id="UP000034166">
    <property type="component" value="Unassembled WGS sequence"/>
</dbReference>